<comment type="caution">
    <text evidence="12">The sequence shown here is derived from an EMBL/GenBank/DDBJ whole genome shotgun (WGS) entry which is preliminary data.</text>
</comment>
<dbReference type="Gene3D" id="3.40.630.10">
    <property type="entry name" value="Zn peptidases"/>
    <property type="match status" value="1"/>
</dbReference>
<dbReference type="AlphaFoldDB" id="A0AAV7YBN9"/>
<feature type="chain" id="PRO_5043709312" evidence="11">
    <location>
        <begin position="29"/>
        <end position="602"/>
    </location>
</feature>
<keyword evidence="4 11" id="KW-0732">Signal</keyword>
<comment type="similarity">
    <text evidence="2">Belongs to the nicastrin family.</text>
</comment>
<dbReference type="Proteomes" id="UP001146793">
    <property type="component" value="Unassembled WGS sequence"/>
</dbReference>
<dbReference type="EMBL" id="JANTQA010000070">
    <property type="protein sequence ID" value="KAJ3424884.1"/>
    <property type="molecule type" value="Genomic_DNA"/>
</dbReference>
<sequence>MKYLPRRSRLILCFFVLNFVFNSLTVKSLETHPVYRLLHSEQVSSSTGKTFIRGTTSASVPSSQTKTYFECAEYLKQSPKTPTGPNQDTNIENETEEEIPHSEQEEFAKCFKGTVAVFPLFSLLEFDISTLSEGGSCKGILIVLPRDLLTTKTKEFVTFQNEEERESKEEIIKKLGKIESLLIEKEFRVPIYFINEDEVSHLFSFDSLHSDKQGNYNLKIAGKPGNKKKIKQVSSLEAWLPTDLDEEGKLKPTIVITANYDTFSISPALSSGLESGNNAVGVLIELSRLFTKLYNNPQTKGQYNLLFVLNGGSKQNYLGTKKWISSVDRKVLESVELVLCLDSLSIYDDDLVKNQLIDDLFLHYSNGGKIEIDKAVPIEFQSISKMFGINTQIVTKKIMKNNPLISFEHEIFYRKKLKAITISNFKSYNQTIRKGSLLDLQSGDNPTARPMKTVTTLIAEFLSKMIYKQQQQQSQFISIFENNYEPNNLVIQNINKMLLKYNRFSPFLEKDEQLLLNLENTFKSFGLDTKIESKKISLKKETFYYTGTQAKLTIFKVKSLLFEFFVFILSLVYLAVLYYFLNGKEKTIQEIKQLINNRKKNN</sequence>
<accession>A0AAV7YBN9</accession>
<feature type="signal peptide" evidence="11">
    <location>
        <begin position="1"/>
        <end position="28"/>
    </location>
</feature>
<evidence type="ECO:0000256" key="2">
    <source>
        <dbReference type="ARBA" id="ARBA00007717"/>
    </source>
</evidence>
<evidence type="ECO:0000256" key="8">
    <source>
        <dbReference type="ARBA" id="ARBA00023180"/>
    </source>
</evidence>
<comment type="subcellular location">
    <subcellularLocation>
        <location evidence="1">Endoplasmic reticulum membrane</location>
        <topology evidence="1">Single-pass membrane protein</topology>
    </subcellularLocation>
</comment>
<dbReference type="PANTHER" id="PTHR31826">
    <property type="entry name" value="NICALIN"/>
    <property type="match status" value="1"/>
</dbReference>
<keyword evidence="3 10" id="KW-0812">Transmembrane</keyword>
<evidence type="ECO:0000313" key="12">
    <source>
        <dbReference type="EMBL" id="KAJ3424884.1"/>
    </source>
</evidence>
<evidence type="ECO:0000256" key="1">
    <source>
        <dbReference type="ARBA" id="ARBA00004389"/>
    </source>
</evidence>
<feature type="region of interest" description="Disordered" evidence="9">
    <location>
        <begin position="77"/>
        <end position="96"/>
    </location>
</feature>
<gene>
    <name evidence="12" type="ORF">M0812_27312</name>
</gene>
<keyword evidence="5" id="KW-0256">Endoplasmic reticulum</keyword>
<keyword evidence="7 10" id="KW-0472">Membrane</keyword>
<feature type="compositionally biased region" description="Polar residues" evidence="9">
    <location>
        <begin position="78"/>
        <end position="88"/>
    </location>
</feature>
<dbReference type="SUPFAM" id="SSF53187">
    <property type="entry name" value="Zn-dependent exopeptidases"/>
    <property type="match status" value="1"/>
</dbReference>
<keyword evidence="6 10" id="KW-1133">Transmembrane helix</keyword>
<organism evidence="12 13">
    <name type="scientific">Anaeramoeba flamelloides</name>
    <dbReference type="NCBI Taxonomy" id="1746091"/>
    <lineage>
        <taxon>Eukaryota</taxon>
        <taxon>Metamonada</taxon>
        <taxon>Anaeramoebidae</taxon>
        <taxon>Anaeramoeba</taxon>
    </lineage>
</organism>
<evidence type="ECO:0000256" key="4">
    <source>
        <dbReference type="ARBA" id="ARBA00022729"/>
    </source>
</evidence>
<evidence type="ECO:0000256" key="9">
    <source>
        <dbReference type="SAM" id="MobiDB-lite"/>
    </source>
</evidence>
<dbReference type="InterPro" id="IPR016574">
    <property type="entry name" value="Nicalin"/>
</dbReference>
<evidence type="ECO:0000256" key="10">
    <source>
        <dbReference type="SAM" id="Phobius"/>
    </source>
</evidence>
<evidence type="ECO:0000313" key="13">
    <source>
        <dbReference type="Proteomes" id="UP001146793"/>
    </source>
</evidence>
<keyword evidence="8" id="KW-0325">Glycoprotein</keyword>
<evidence type="ECO:0000256" key="11">
    <source>
        <dbReference type="SAM" id="SignalP"/>
    </source>
</evidence>
<feature type="transmembrane region" description="Helical" evidence="10">
    <location>
        <begin position="560"/>
        <end position="581"/>
    </location>
</feature>
<evidence type="ECO:0000256" key="6">
    <source>
        <dbReference type="ARBA" id="ARBA00022989"/>
    </source>
</evidence>
<dbReference type="GO" id="GO:0009966">
    <property type="term" value="P:regulation of signal transduction"/>
    <property type="evidence" value="ECO:0007669"/>
    <property type="project" value="InterPro"/>
</dbReference>
<evidence type="ECO:0000256" key="3">
    <source>
        <dbReference type="ARBA" id="ARBA00022692"/>
    </source>
</evidence>
<dbReference type="GO" id="GO:0005789">
    <property type="term" value="C:endoplasmic reticulum membrane"/>
    <property type="evidence" value="ECO:0007669"/>
    <property type="project" value="UniProtKB-SubCell"/>
</dbReference>
<reference evidence="12" key="1">
    <citation type="submission" date="2022-08" db="EMBL/GenBank/DDBJ databases">
        <title>Novel sulphate-reducing endosymbionts in the free-living metamonad Anaeramoeba.</title>
        <authorList>
            <person name="Jerlstrom-Hultqvist J."/>
            <person name="Cepicka I."/>
            <person name="Gallot-Lavallee L."/>
            <person name="Salas-Leiva D."/>
            <person name="Curtis B.A."/>
            <person name="Zahonova K."/>
            <person name="Pipaliya S."/>
            <person name="Dacks J."/>
            <person name="Roger A.J."/>
        </authorList>
    </citation>
    <scope>NUCLEOTIDE SEQUENCE</scope>
    <source>
        <strain evidence="12">Busselton2</strain>
    </source>
</reference>
<protein>
    <submittedName>
        <fullName evidence="12">Nicalin</fullName>
    </submittedName>
</protein>
<name>A0AAV7YBN9_9EUKA</name>
<evidence type="ECO:0000256" key="7">
    <source>
        <dbReference type="ARBA" id="ARBA00023136"/>
    </source>
</evidence>
<proteinExistence type="inferred from homology"/>
<evidence type="ECO:0000256" key="5">
    <source>
        <dbReference type="ARBA" id="ARBA00022824"/>
    </source>
</evidence>